<dbReference type="Gene3D" id="1.10.260.40">
    <property type="entry name" value="lambda repressor-like DNA-binding domains"/>
    <property type="match status" value="1"/>
</dbReference>
<reference evidence="2 3" key="1">
    <citation type="submission" date="2019-07" db="EMBL/GenBank/DDBJ databases">
        <title>R&amp;d 2014.</title>
        <authorList>
            <person name="Klenk H.-P."/>
        </authorList>
    </citation>
    <scope>NUCLEOTIDE SEQUENCE [LARGE SCALE GENOMIC DNA]</scope>
    <source>
        <strain evidence="2 3">DSM 43868</strain>
    </source>
</reference>
<dbReference type="GO" id="GO:0003677">
    <property type="term" value="F:DNA binding"/>
    <property type="evidence" value="ECO:0007669"/>
    <property type="project" value="InterPro"/>
</dbReference>
<protein>
    <submittedName>
        <fullName evidence="2">Transcriptional regulator with XRE-family HTH domain</fullName>
    </submittedName>
</protein>
<comment type="caution">
    <text evidence="2">The sequence shown here is derived from an EMBL/GenBank/DDBJ whole genome shotgun (WGS) entry which is preliminary data.</text>
</comment>
<evidence type="ECO:0000259" key="1">
    <source>
        <dbReference type="PROSITE" id="PS50943"/>
    </source>
</evidence>
<dbReference type="EMBL" id="VLKE01000001">
    <property type="protein sequence ID" value="TWH67926.1"/>
    <property type="molecule type" value="Genomic_DNA"/>
</dbReference>
<keyword evidence="3" id="KW-1185">Reference proteome</keyword>
<dbReference type="AlphaFoldDB" id="A0A562IAN1"/>
<gene>
    <name evidence="2" type="ORF">JD77_02912</name>
</gene>
<accession>A0A562IAN1</accession>
<dbReference type="CDD" id="cd00093">
    <property type="entry name" value="HTH_XRE"/>
    <property type="match status" value="1"/>
</dbReference>
<dbReference type="PROSITE" id="PS50943">
    <property type="entry name" value="HTH_CROC1"/>
    <property type="match status" value="1"/>
</dbReference>
<dbReference type="SMART" id="SM00530">
    <property type="entry name" value="HTH_XRE"/>
    <property type="match status" value="1"/>
</dbReference>
<dbReference type="SUPFAM" id="SSF47413">
    <property type="entry name" value="lambda repressor-like DNA-binding domains"/>
    <property type="match status" value="1"/>
</dbReference>
<name>A0A562IAN1_MICOL</name>
<evidence type="ECO:0000313" key="2">
    <source>
        <dbReference type="EMBL" id="TWH67926.1"/>
    </source>
</evidence>
<evidence type="ECO:0000313" key="3">
    <source>
        <dbReference type="Proteomes" id="UP000319825"/>
    </source>
</evidence>
<proteinExistence type="predicted"/>
<dbReference type="InterPro" id="IPR010982">
    <property type="entry name" value="Lambda_DNA-bd_dom_sf"/>
</dbReference>
<dbReference type="Pfam" id="PF13560">
    <property type="entry name" value="HTH_31"/>
    <property type="match status" value="1"/>
</dbReference>
<organism evidence="2 3">
    <name type="scientific">Micromonospora olivasterospora</name>
    <dbReference type="NCBI Taxonomy" id="1880"/>
    <lineage>
        <taxon>Bacteria</taxon>
        <taxon>Bacillati</taxon>
        <taxon>Actinomycetota</taxon>
        <taxon>Actinomycetes</taxon>
        <taxon>Micromonosporales</taxon>
        <taxon>Micromonosporaceae</taxon>
        <taxon>Micromonospora</taxon>
    </lineage>
</organism>
<dbReference type="Proteomes" id="UP000319825">
    <property type="component" value="Unassembled WGS sequence"/>
</dbReference>
<feature type="domain" description="HTH cro/C1-type" evidence="1">
    <location>
        <begin position="17"/>
        <end position="69"/>
    </location>
</feature>
<dbReference type="RefSeq" id="WP_211372561.1">
    <property type="nucleotide sequence ID" value="NZ_BAAATQ010000166.1"/>
</dbReference>
<sequence length="407" mass="44502">MRGIGQDLTVGERIAWYRRRRGMSQEVLAGIVGRTVDWLSKVENNRIDLDRLSVIRSVAGALDVSIGDLVGEPTLLDWNADSGTKTVSALRDALLNYRQLSPFIPGPVAEAPDVAQLRSEVTQVWDAYQASRYGYVVARLPQALAAGQAATQTYEGEDQEQSFALLALTYQAAAVLLTKLGEADLAWIAAERGFTAAQRSGDVVVMGSLFRSVTHTLLSTGRYREAKQLTTDAAAYMQPGLGEATPEYLSVYGTLFLAGSVAAARDEDRSAVRSFLNEADETARRLGHDANHLWTAFGPTNVAIHRVTTAMDLDDVQVAIDLGPRIDTTGLPVERQARHALETARALSAWNRTDEAMAVVLAAEQKAPEQIRHHAISRQLVQNWMRRGRGRPSYQLASLAQRVHVTA</sequence>
<dbReference type="InterPro" id="IPR001387">
    <property type="entry name" value="Cro/C1-type_HTH"/>
</dbReference>